<organism evidence="9 10">
    <name type="scientific">Mycena venus</name>
    <dbReference type="NCBI Taxonomy" id="2733690"/>
    <lineage>
        <taxon>Eukaryota</taxon>
        <taxon>Fungi</taxon>
        <taxon>Dikarya</taxon>
        <taxon>Basidiomycota</taxon>
        <taxon>Agaricomycotina</taxon>
        <taxon>Agaricomycetes</taxon>
        <taxon>Agaricomycetidae</taxon>
        <taxon>Agaricales</taxon>
        <taxon>Marasmiineae</taxon>
        <taxon>Mycenaceae</taxon>
        <taxon>Mycena</taxon>
    </lineage>
</organism>
<reference evidence="9" key="1">
    <citation type="submission" date="2020-05" db="EMBL/GenBank/DDBJ databases">
        <title>Mycena genomes resolve the evolution of fungal bioluminescence.</title>
        <authorList>
            <person name="Tsai I.J."/>
        </authorList>
    </citation>
    <scope>NUCLEOTIDE SEQUENCE</scope>
    <source>
        <strain evidence="9">CCC161011</strain>
    </source>
</reference>
<name>A0A8H6WUC5_9AGAR</name>
<accession>A0A8H6WUC5</accession>
<dbReference type="InterPro" id="IPR036188">
    <property type="entry name" value="FAD/NAD-bd_sf"/>
</dbReference>
<evidence type="ECO:0000256" key="5">
    <source>
        <dbReference type="ARBA" id="ARBA00022827"/>
    </source>
</evidence>
<comment type="similarity">
    <text evidence="2">Belongs to the GMC oxidoreductase family.</text>
</comment>
<dbReference type="SUPFAM" id="SSF51905">
    <property type="entry name" value="FAD/NAD(P)-binding domain"/>
    <property type="match status" value="1"/>
</dbReference>
<evidence type="ECO:0000256" key="6">
    <source>
        <dbReference type="ARBA" id="ARBA00023002"/>
    </source>
</evidence>
<dbReference type="SUPFAM" id="SSF54373">
    <property type="entry name" value="FAD-linked reductases, C-terminal domain"/>
    <property type="match status" value="1"/>
</dbReference>
<dbReference type="PANTHER" id="PTHR11552">
    <property type="entry name" value="GLUCOSE-METHANOL-CHOLINE GMC OXIDOREDUCTASE"/>
    <property type="match status" value="1"/>
</dbReference>
<keyword evidence="5" id="KW-0274">FAD</keyword>
<sequence length="270" mass="29803">MLAGTGSTFFSFLSKNQFMGENYAVPEQMHMSLNHSVERIQKDWLGANEIPFLEYCMYHTIPPVRWVTIVSRVALFPGFLLVPGQKPENRKSYCSVFLALTHPFSSGTVHIASSDPLTAPAIDYQVLDNEVDLEALVNAVKFARKLATTPNLSAVFTHDVIPGVGIQTDDEIKEFIRLTIDTVFHPIGTAAVLLRENGGVVDPCLKLYGTSNLRVVSGINFALSEWIGDSDQIDASIIPIHLSAHIQATVYAIAEKVTSLFDWLRLLITA</sequence>
<keyword evidence="3" id="KW-0285">Flavoprotein</keyword>
<evidence type="ECO:0000256" key="7">
    <source>
        <dbReference type="ARBA" id="ARBA00023180"/>
    </source>
</evidence>
<keyword evidence="10" id="KW-1185">Reference proteome</keyword>
<dbReference type="InterPro" id="IPR012132">
    <property type="entry name" value="GMC_OxRdtase"/>
</dbReference>
<dbReference type="PANTHER" id="PTHR11552:SF201">
    <property type="entry name" value="GLUCOSE-METHANOL-CHOLINE OXIDOREDUCTASE N-TERMINAL DOMAIN-CONTAINING PROTEIN"/>
    <property type="match status" value="1"/>
</dbReference>
<proteinExistence type="inferred from homology"/>
<dbReference type="Gene3D" id="3.50.50.60">
    <property type="entry name" value="FAD/NAD(P)-binding domain"/>
    <property type="match status" value="1"/>
</dbReference>
<evidence type="ECO:0000259" key="8">
    <source>
        <dbReference type="Pfam" id="PF05199"/>
    </source>
</evidence>
<dbReference type="Gene3D" id="3.30.560.10">
    <property type="entry name" value="Glucose Oxidase, domain 3"/>
    <property type="match status" value="1"/>
</dbReference>
<protein>
    <submittedName>
        <fullName evidence="9">GMC oxidoreductase</fullName>
    </submittedName>
</protein>
<dbReference type="OrthoDB" id="269227at2759"/>
<comment type="cofactor">
    <cofactor evidence="1">
        <name>FAD</name>
        <dbReference type="ChEBI" id="CHEBI:57692"/>
    </cofactor>
</comment>
<dbReference type="GO" id="GO:0016614">
    <property type="term" value="F:oxidoreductase activity, acting on CH-OH group of donors"/>
    <property type="evidence" value="ECO:0007669"/>
    <property type="project" value="InterPro"/>
</dbReference>
<dbReference type="InterPro" id="IPR007867">
    <property type="entry name" value="GMC_OxRtase_C"/>
</dbReference>
<comment type="caution">
    <text evidence="9">The sequence shown here is derived from an EMBL/GenBank/DDBJ whole genome shotgun (WGS) entry which is preliminary data.</text>
</comment>
<feature type="domain" description="Glucose-methanol-choline oxidoreductase C-terminal" evidence="8">
    <location>
        <begin position="103"/>
        <end position="217"/>
    </location>
</feature>
<dbReference type="Proteomes" id="UP000620124">
    <property type="component" value="Unassembled WGS sequence"/>
</dbReference>
<evidence type="ECO:0000313" key="10">
    <source>
        <dbReference type="Proteomes" id="UP000620124"/>
    </source>
</evidence>
<keyword evidence="7" id="KW-0325">Glycoprotein</keyword>
<evidence type="ECO:0000256" key="4">
    <source>
        <dbReference type="ARBA" id="ARBA00022729"/>
    </source>
</evidence>
<evidence type="ECO:0000256" key="1">
    <source>
        <dbReference type="ARBA" id="ARBA00001974"/>
    </source>
</evidence>
<evidence type="ECO:0000256" key="2">
    <source>
        <dbReference type="ARBA" id="ARBA00010790"/>
    </source>
</evidence>
<dbReference type="AlphaFoldDB" id="A0A8H6WUC5"/>
<gene>
    <name evidence="9" type="ORF">MVEN_02570600</name>
</gene>
<evidence type="ECO:0000256" key="3">
    <source>
        <dbReference type="ARBA" id="ARBA00022630"/>
    </source>
</evidence>
<keyword evidence="6" id="KW-0560">Oxidoreductase</keyword>
<dbReference type="EMBL" id="JACAZI010000038">
    <property type="protein sequence ID" value="KAF7328134.1"/>
    <property type="molecule type" value="Genomic_DNA"/>
</dbReference>
<dbReference type="Pfam" id="PF05199">
    <property type="entry name" value="GMC_oxred_C"/>
    <property type="match status" value="1"/>
</dbReference>
<evidence type="ECO:0000313" key="9">
    <source>
        <dbReference type="EMBL" id="KAF7328134.1"/>
    </source>
</evidence>
<dbReference type="GO" id="GO:0050660">
    <property type="term" value="F:flavin adenine dinucleotide binding"/>
    <property type="evidence" value="ECO:0007669"/>
    <property type="project" value="InterPro"/>
</dbReference>
<keyword evidence="4" id="KW-0732">Signal</keyword>